<protein>
    <submittedName>
        <fullName evidence="1">Uncharacterized protein</fullName>
    </submittedName>
</protein>
<dbReference type="EMBL" id="JAFNEN010000035">
    <property type="protein sequence ID" value="KAG8198819.1"/>
    <property type="molecule type" value="Genomic_DNA"/>
</dbReference>
<organism evidence="1 2">
    <name type="scientific">Oedothorax gibbosus</name>
    <dbReference type="NCBI Taxonomy" id="931172"/>
    <lineage>
        <taxon>Eukaryota</taxon>
        <taxon>Metazoa</taxon>
        <taxon>Ecdysozoa</taxon>
        <taxon>Arthropoda</taxon>
        <taxon>Chelicerata</taxon>
        <taxon>Arachnida</taxon>
        <taxon>Araneae</taxon>
        <taxon>Araneomorphae</taxon>
        <taxon>Entelegynae</taxon>
        <taxon>Araneoidea</taxon>
        <taxon>Linyphiidae</taxon>
        <taxon>Erigoninae</taxon>
        <taxon>Oedothorax</taxon>
    </lineage>
</organism>
<comment type="caution">
    <text evidence="1">The sequence shown here is derived from an EMBL/GenBank/DDBJ whole genome shotgun (WGS) entry which is preliminary data.</text>
</comment>
<dbReference type="AlphaFoldDB" id="A0AAV6VT16"/>
<accession>A0AAV6VT16</accession>
<evidence type="ECO:0000313" key="2">
    <source>
        <dbReference type="Proteomes" id="UP000827092"/>
    </source>
</evidence>
<keyword evidence="2" id="KW-1185">Reference proteome</keyword>
<gene>
    <name evidence="1" type="ORF">JTE90_007122</name>
</gene>
<dbReference type="Proteomes" id="UP000827092">
    <property type="component" value="Unassembled WGS sequence"/>
</dbReference>
<name>A0AAV6VT16_9ARAC</name>
<evidence type="ECO:0000313" key="1">
    <source>
        <dbReference type="EMBL" id="KAG8198819.1"/>
    </source>
</evidence>
<sequence>MKTRCSLELGFLVSGSVTNKFYIIYTLSEKVSSIRGEYYEYISILLKIYFSRSISEGKTCQLKEDKEALNLKMPGPAEMRYLPLYHQR</sequence>
<proteinExistence type="predicted"/>
<reference evidence="1 2" key="1">
    <citation type="journal article" date="2022" name="Nat. Ecol. Evol.">
        <title>A masculinizing supergene underlies an exaggerated male reproductive morph in a spider.</title>
        <authorList>
            <person name="Hendrickx F."/>
            <person name="De Corte Z."/>
            <person name="Sonet G."/>
            <person name="Van Belleghem S.M."/>
            <person name="Kostlbacher S."/>
            <person name="Vangestel C."/>
        </authorList>
    </citation>
    <scope>NUCLEOTIDE SEQUENCE [LARGE SCALE GENOMIC DNA]</scope>
    <source>
        <strain evidence="1">W744_W776</strain>
    </source>
</reference>